<dbReference type="AlphaFoldDB" id="A0A9P3LAR6"/>
<proteinExistence type="predicted"/>
<dbReference type="Proteomes" id="UP000703269">
    <property type="component" value="Unassembled WGS sequence"/>
</dbReference>
<evidence type="ECO:0000313" key="1">
    <source>
        <dbReference type="EMBL" id="GJE88465.1"/>
    </source>
</evidence>
<organism evidence="1 2">
    <name type="scientific">Phanerochaete sordida</name>
    <dbReference type="NCBI Taxonomy" id="48140"/>
    <lineage>
        <taxon>Eukaryota</taxon>
        <taxon>Fungi</taxon>
        <taxon>Dikarya</taxon>
        <taxon>Basidiomycota</taxon>
        <taxon>Agaricomycotina</taxon>
        <taxon>Agaricomycetes</taxon>
        <taxon>Polyporales</taxon>
        <taxon>Phanerochaetaceae</taxon>
        <taxon>Phanerochaete</taxon>
    </lineage>
</organism>
<dbReference type="OrthoDB" id="3140657at2759"/>
<dbReference type="EMBL" id="BPQB01000009">
    <property type="protein sequence ID" value="GJE88465.1"/>
    <property type="molecule type" value="Genomic_DNA"/>
</dbReference>
<comment type="caution">
    <text evidence="1">The sequence shown here is derived from an EMBL/GenBank/DDBJ whole genome shotgun (WGS) entry which is preliminary data.</text>
</comment>
<accession>A0A9P3LAR6</accession>
<evidence type="ECO:0000313" key="2">
    <source>
        <dbReference type="Proteomes" id="UP000703269"/>
    </source>
</evidence>
<reference evidence="1 2" key="1">
    <citation type="submission" date="2021-08" db="EMBL/GenBank/DDBJ databases">
        <title>Draft Genome Sequence of Phanerochaete sordida strain YK-624.</title>
        <authorList>
            <person name="Mori T."/>
            <person name="Dohra H."/>
            <person name="Suzuki T."/>
            <person name="Kawagishi H."/>
            <person name="Hirai H."/>
        </authorList>
    </citation>
    <scope>NUCLEOTIDE SEQUENCE [LARGE SCALE GENOMIC DNA]</scope>
    <source>
        <strain evidence="1 2">YK-624</strain>
    </source>
</reference>
<name>A0A9P3LAR6_9APHY</name>
<sequence length="458" mass="51175">MTVPDIPPELVTLILENLYEPLVQQGPPSDPDPLHNIDLQACRLVCKSWAVLAAEQLFRRIYFSFTTSVEDVREMADALYPPLPGRWIRDYRGATWPLKPLSAFRDLFAGREDLRQHVRCVLLRGYASDAWDPARHEAPAQHFVHAVDMLPRLRVLRLEHVAISDETPSAGPAPHGHVASRSLQHLTISSEVRPNKQVFRLLRCFAAVDEVVLDPYVFDFGNDNGAAAVQPAAPSAVRSLSVARHDGTFLQHLLPLLDLSKLRTLSIRCGTQANTRASAQDFVNAAGPTLEHLHYAFPYDGLSHVPIGTAYPDLSRCTALKSAVLRIDPAFGGHLDSFNDMHAMIAFARHIQNVHPEALGAHKLVLRIRRQSMRSLSDGSNVSPLNEVLGGMCRRWDTLKEIWIMCEKEEDEDERTYIAGRVKFMLPQPSTNGVLRVLFAQQSMEAPPATVELIITRL</sequence>
<keyword evidence="2" id="KW-1185">Reference proteome</keyword>
<gene>
    <name evidence="1" type="ORF">PsYK624_045480</name>
</gene>
<protein>
    <submittedName>
        <fullName evidence="1">F-box protein</fullName>
    </submittedName>
</protein>